<keyword evidence="1" id="KW-0472">Membrane</keyword>
<feature type="domain" description="DUF6787" evidence="2">
    <location>
        <begin position="92"/>
        <end position="173"/>
    </location>
</feature>
<feature type="transmembrane region" description="Helical" evidence="1">
    <location>
        <begin position="12"/>
        <end position="33"/>
    </location>
</feature>
<accession>A0A2T6C3W2</accession>
<dbReference type="EMBL" id="QBKT01000002">
    <property type="protein sequence ID" value="PTX62985.1"/>
    <property type="molecule type" value="Genomic_DNA"/>
</dbReference>
<evidence type="ECO:0000256" key="1">
    <source>
        <dbReference type="SAM" id="Phobius"/>
    </source>
</evidence>
<evidence type="ECO:0000313" key="3">
    <source>
        <dbReference type="EMBL" id="PTX62985.1"/>
    </source>
</evidence>
<comment type="caution">
    <text evidence="3">The sequence shown here is derived from an EMBL/GenBank/DDBJ whole genome shotgun (WGS) entry which is preliminary data.</text>
</comment>
<protein>
    <recommendedName>
        <fullName evidence="2">DUF6787 domain-containing protein</fullName>
    </recommendedName>
</protein>
<dbReference type="OrthoDB" id="1151370at2"/>
<organism evidence="3 4">
    <name type="scientific">Kordia periserrulae</name>
    <dbReference type="NCBI Taxonomy" id="701523"/>
    <lineage>
        <taxon>Bacteria</taxon>
        <taxon>Pseudomonadati</taxon>
        <taxon>Bacteroidota</taxon>
        <taxon>Flavobacteriia</taxon>
        <taxon>Flavobacteriales</taxon>
        <taxon>Flavobacteriaceae</taxon>
        <taxon>Kordia</taxon>
    </lineage>
</organism>
<dbReference type="AlphaFoldDB" id="A0A2T6C3W2"/>
<proteinExistence type="predicted"/>
<dbReference type="Pfam" id="PF20584">
    <property type="entry name" value="DUF6787"/>
    <property type="match status" value="1"/>
</dbReference>
<keyword evidence="1" id="KW-1133">Transmembrane helix</keyword>
<name>A0A2T6C3W2_9FLAO</name>
<dbReference type="RefSeq" id="WP_108113956.1">
    <property type="nucleotide sequence ID" value="NZ_QBKT01000002.1"/>
</dbReference>
<feature type="transmembrane region" description="Helical" evidence="1">
    <location>
        <begin position="110"/>
        <end position="132"/>
    </location>
</feature>
<evidence type="ECO:0000313" key="4">
    <source>
        <dbReference type="Proteomes" id="UP000244090"/>
    </source>
</evidence>
<feature type="transmembrane region" description="Helical" evidence="1">
    <location>
        <begin position="49"/>
        <end position="70"/>
    </location>
</feature>
<feature type="transmembrane region" description="Helical" evidence="1">
    <location>
        <begin position="138"/>
        <end position="161"/>
    </location>
</feature>
<keyword evidence="4" id="KW-1185">Reference proteome</keyword>
<gene>
    <name evidence="3" type="ORF">C8N46_102386</name>
</gene>
<dbReference type="Proteomes" id="UP000244090">
    <property type="component" value="Unassembled WGS sequence"/>
</dbReference>
<keyword evidence="1" id="KW-0812">Transmembrane</keyword>
<sequence length="175" mass="21253">MTSFKERWEIQHNWQLIFPFLGILSLLYTAYLFSKNIIRSFIDRHEQQLLYYALLAVSIVIFYIIMLRFFSWCFKKLAGKWKTDYRWEMIAIFLVFAITGTSAMRIAKPLLYWFGFNRAIFADGFLGSFLYWTARIVIILPIYQLLLIFFGTIFGQFTFFWEFEKKMLKRMRIIK</sequence>
<feature type="transmembrane region" description="Helical" evidence="1">
    <location>
        <begin position="85"/>
        <end position="103"/>
    </location>
</feature>
<evidence type="ECO:0000259" key="2">
    <source>
        <dbReference type="Pfam" id="PF20584"/>
    </source>
</evidence>
<dbReference type="InterPro" id="IPR046714">
    <property type="entry name" value="DUF6787"/>
</dbReference>
<reference evidence="3 4" key="1">
    <citation type="submission" date="2018-04" db="EMBL/GenBank/DDBJ databases">
        <title>Genomic Encyclopedia of Archaeal and Bacterial Type Strains, Phase II (KMG-II): from individual species to whole genera.</title>
        <authorList>
            <person name="Goeker M."/>
        </authorList>
    </citation>
    <scope>NUCLEOTIDE SEQUENCE [LARGE SCALE GENOMIC DNA]</scope>
    <source>
        <strain evidence="3 4">DSM 25731</strain>
    </source>
</reference>